<evidence type="ECO:0000313" key="9">
    <source>
        <dbReference type="Proteomes" id="UP000002026"/>
    </source>
</evidence>
<dbReference type="PANTHER" id="PTHR32347">
    <property type="entry name" value="EFFLUX SYSTEM COMPONENT YKNX-RELATED"/>
    <property type="match status" value="1"/>
</dbReference>
<keyword evidence="9" id="KW-1185">Reference proteome</keyword>
<evidence type="ECO:0000256" key="5">
    <source>
        <dbReference type="SAM" id="Phobius"/>
    </source>
</evidence>
<comment type="subcellular location">
    <subcellularLocation>
        <location evidence="1">Cell envelope</location>
    </subcellularLocation>
</comment>
<dbReference type="Pfam" id="PF25917">
    <property type="entry name" value="BSH_RND"/>
    <property type="match status" value="1"/>
</dbReference>
<feature type="domain" description="Multidrug resistance protein MdtA-like barrel-sandwich hybrid" evidence="6">
    <location>
        <begin position="128"/>
        <end position="346"/>
    </location>
</feature>
<dbReference type="Pfam" id="PF25990">
    <property type="entry name" value="Beta-barrel_YknX"/>
    <property type="match status" value="1"/>
</dbReference>
<dbReference type="AlphaFoldDB" id="C7N899"/>
<dbReference type="InterPro" id="IPR058636">
    <property type="entry name" value="Beta-barrel_YknX"/>
</dbReference>
<evidence type="ECO:0000256" key="3">
    <source>
        <dbReference type="SAM" id="Coils"/>
    </source>
</evidence>
<dbReference type="PRINTS" id="PR01490">
    <property type="entry name" value="RTXTOXIND"/>
</dbReference>
<reference evidence="8 9" key="1">
    <citation type="journal article" date="2009" name="Stand. Genomic Sci.">
        <title>Complete genome sequence of Slackia heliotrinireducens type strain (RHS 1).</title>
        <authorList>
            <person name="Pukall R."/>
            <person name="Lapidus A."/>
            <person name="Nolan M."/>
            <person name="Copeland A."/>
            <person name="Glavina Del Rio T."/>
            <person name="Lucas S."/>
            <person name="Chen F."/>
            <person name="Tice H."/>
            <person name="Cheng J.F."/>
            <person name="Chertkov O."/>
            <person name="Bruce D."/>
            <person name="Goodwin L."/>
            <person name="Kuske C."/>
            <person name="Brettin T."/>
            <person name="Detter J.C."/>
            <person name="Han C."/>
            <person name="Pitluck S."/>
            <person name="Pati A."/>
            <person name="Mavrommatis K."/>
            <person name="Ivanova N."/>
            <person name="Ovchinnikova G."/>
            <person name="Chen A."/>
            <person name="Palaniappan K."/>
            <person name="Schneider S."/>
            <person name="Rohde M."/>
            <person name="Chain P."/>
            <person name="D'haeseleer P."/>
            <person name="Goker M."/>
            <person name="Bristow J."/>
            <person name="Eisen J.A."/>
            <person name="Markowitz V."/>
            <person name="Kyrpides N.C."/>
            <person name="Klenk H.P."/>
            <person name="Hugenholtz P."/>
        </authorList>
    </citation>
    <scope>NUCLEOTIDE SEQUENCE [LARGE SCALE GENOMIC DNA]</scope>
    <source>
        <strain evidence="9">ATCC 29202 / DSM 20476 / NCTC 11029 / RHS 1</strain>
    </source>
</reference>
<dbReference type="eggNOG" id="COG0845">
    <property type="taxonomic scope" value="Bacteria"/>
</dbReference>
<feature type="transmembrane region" description="Helical" evidence="5">
    <location>
        <begin position="70"/>
        <end position="90"/>
    </location>
</feature>
<evidence type="ECO:0000313" key="8">
    <source>
        <dbReference type="EMBL" id="ACV23134.1"/>
    </source>
</evidence>
<dbReference type="STRING" id="471855.Shel_21240"/>
<dbReference type="GO" id="GO:0030313">
    <property type="term" value="C:cell envelope"/>
    <property type="evidence" value="ECO:0007669"/>
    <property type="project" value="UniProtKB-SubCell"/>
</dbReference>
<keyword evidence="5" id="KW-1133">Transmembrane helix</keyword>
<dbReference type="InterPro" id="IPR058625">
    <property type="entry name" value="MdtA-like_BSH"/>
</dbReference>
<name>C7N899_SLAHD</name>
<feature type="compositionally biased region" description="Polar residues" evidence="4">
    <location>
        <begin position="1"/>
        <end position="11"/>
    </location>
</feature>
<keyword evidence="5" id="KW-0812">Transmembrane</keyword>
<dbReference type="InterPro" id="IPR050465">
    <property type="entry name" value="UPF0194_transport"/>
</dbReference>
<feature type="domain" description="YknX-like beta-barrel" evidence="7">
    <location>
        <begin position="366"/>
        <end position="450"/>
    </location>
</feature>
<feature type="coiled-coil region" evidence="3">
    <location>
        <begin position="284"/>
        <end position="318"/>
    </location>
</feature>
<dbReference type="Gene3D" id="2.40.30.170">
    <property type="match status" value="1"/>
</dbReference>
<evidence type="ECO:0000259" key="6">
    <source>
        <dbReference type="Pfam" id="PF25917"/>
    </source>
</evidence>
<keyword evidence="2 3" id="KW-0175">Coiled coil</keyword>
<dbReference type="Gene3D" id="1.10.287.470">
    <property type="entry name" value="Helix hairpin bin"/>
    <property type="match status" value="1"/>
</dbReference>
<dbReference type="RefSeq" id="WP_012799234.1">
    <property type="nucleotide sequence ID" value="NC_013165.1"/>
</dbReference>
<feature type="region of interest" description="Disordered" evidence="4">
    <location>
        <begin position="1"/>
        <end position="60"/>
    </location>
</feature>
<dbReference type="SUPFAM" id="SSF111369">
    <property type="entry name" value="HlyD-like secretion proteins"/>
    <property type="match status" value="2"/>
</dbReference>
<feature type="compositionally biased region" description="Polar residues" evidence="4">
    <location>
        <begin position="30"/>
        <end position="46"/>
    </location>
</feature>
<dbReference type="EMBL" id="CP001684">
    <property type="protein sequence ID" value="ACV23134.1"/>
    <property type="molecule type" value="Genomic_DNA"/>
</dbReference>
<dbReference type="PANTHER" id="PTHR32347:SF23">
    <property type="entry name" value="BLL5650 PROTEIN"/>
    <property type="match status" value="1"/>
</dbReference>
<dbReference type="KEGG" id="shi:Shel_21240"/>
<protein>
    <submittedName>
        <fullName evidence="8">Multidrug resistance efflux pump</fullName>
    </submittedName>
</protein>
<accession>C7N899</accession>
<evidence type="ECO:0000256" key="1">
    <source>
        <dbReference type="ARBA" id="ARBA00004196"/>
    </source>
</evidence>
<evidence type="ECO:0000259" key="7">
    <source>
        <dbReference type="Pfam" id="PF25990"/>
    </source>
</evidence>
<sequence length="536" mass="56082">MLFQRKQSAINIPTAGENPNVVPPAPLQGIPNTVPASPDEQSSPTSDEIEGLSAYQTLERRRKKKRRKRIIRGAAVAAVLAVGVGGYALWNNANNVDALPEAEYGYVEQGTFEANVSASGSTQPASSVVVTPEVDGIITDVQVAEGDQVEEGDVLFYIKNDSLDKAVTEANQQVKTAQNGVTSAELALKNAKKALSDANSGINGLASAKVQRPYGAAEFSWATYRPHEAATVRTDYINGPEDDTSPDGAAYADAGDYGEYADYGDYGGSGDSDAYAVQQPSVSTEELQLAVDNAQIELDNANIALQSAKDAYDQAVATAEKRTVKAPKSGTIIAMSAEEGAAIGQAEGGTSQATGSLVTIADLESLQVTVQVNEVDVNNVQEGQQAKVTFAALPDVELDAEVRHIATLASGNPGEGESYQPGGIVTYAVELVIPEPDERVKPGMTASVKIVSQSLEDVLMVPTSALIDNGDGTFDVQVVTGTDDAGGDLVELRTVEVQAQDAATAVVTGDVQADDTLLIPSFEGEMLEDDGAMMGY</sequence>
<evidence type="ECO:0000256" key="4">
    <source>
        <dbReference type="SAM" id="MobiDB-lite"/>
    </source>
</evidence>
<evidence type="ECO:0000256" key="2">
    <source>
        <dbReference type="ARBA" id="ARBA00023054"/>
    </source>
</evidence>
<keyword evidence="5" id="KW-0472">Membrane</keyword>
<organism evidence="8 9">
    <name type="scientific">Slackia heliotrinireducens (strain ATCC 29202 / DSM 20476 / NCTC 11029 / RHS 1)</name>
    <name type="common">Peptococcus heliotrinreducens</name>
    <dbReference type="NCBI Taxonomy" id="471855"/>
    <lineage>
        <taxon>Bacteria</taxon>
        <taxon>Bacillati</taxon>
        <taxon>Actinomycetota</taxon>
        <taxon>Coriobacteriia</taxon>
        <taxon>Eggerthellales</taxon>
        <taxon>Eggerthellaceae</taxon>
        <taxon>Slackia</taxon>
    </lineage>
</organism>
<dbReference type="Gene3D" id="2.40.50.100">
    <property type="match status" value="1"/>
</dbReference>
<dbReference type="Proteomes" id="UP000002026">
    <property type="component" value="Chromosome"/>
</dbReference>
<dbReference type="HOGENOM" id="CLU_043942_0_0_11"/>
<proteinExistence type="predicted"/>
<gene>
    <name evidence="8" type="ordered locus">Shel_21240</name>
</gene>